<dbReference type="Proteomes" id="UP001149954">
    <property type="component" value="Unassembled WGS sequence"/>
</dbReference>
<protein>
    <submittedName>
        <fullName evidence="1">Uncharacterized protein</fullName>
    </submittedName>
</protein>
<comment type="caution">
    <text evidence="1">The sequence shown here is derived from an EMBL/GenBank/DDBJ whole genome shotgun (WGS) entry which is preliminary data.</text>
</comment>
<evidence type="ECO:0000313" key="1">
    <source>
        <dbReference type="EMBL" id="KAJ5513306.1"/>
    </source>
</evidence>
<dbReference type="PANTHER" id="PTHR38115">
    <property type="entry name" value="LIPOCALIN-LIKE DOMAIN-CONTAINING PROTEIN"/>
    <property type="match status" value="1"/>
</dbReference>
<proteinExistence type="predicted"/>
<reference evidence="1" key="2">
    <citation type="journal article" date="2023" name="IMA Fungus">
        <title>Comparative genomic study of the Penicillium genus elucidates a diverse pangenome and 15 lateral gene transfer events.</title>
        <authorList>
            <person name="Petersen C."/>
            <person name="Sorensen T."/>
            <person name="Nielsen M.R."/>
            <person name="Sondergaard T.E."/>
            <person name="Sorensen J.L."/>
            <person name="Fitzpatrick D.A."/>
            <person name="Frisvad J.C."/>
            <person name="Nielsen K.L."/>
        </authorList>
    </citation>
    <scope>NUCLEOTIDE SEQUENCE</scope>
    <source>
        <strain evidence="1">IBT 29495</strain>
    </source>
</reference>
<evidence type="ECO:0000313" key="2">
    <source>
        <dbReference type="Proteomes" id="UP001149954"/>
    </source>
</evidence>
<dbReference type="EMBL" id="JAPWDS010000002">
    <property type="protein sequence ID" value="KAJ5513306.1"/>
    <property type="molecule type" value="Genomic_DNA"/>
</dbReference>
<dbReference type="InterPro" id="IPR053037">
    <property type="entry name" value="Pericyclase_pydY-like"/>
</dbReference>
<gene>
    <name evidence="1" type="ORF">N7463_002858</name>
</gene>
<keyword evidence="2" id="KW-1185">Reference proteome</keyword>
<dbReference type="PANTHER" id="PTHR38115:SF1">
    <property type="entry name" value="LIPOCALIN-LIKE DOMAIN-CONTAINING PROTEIN"/>
    <property type="match status" value="1"/>
</dbReference>
<accession>A0A9X0C8W2</accession>
<reference evidence="1" key="1">
    <citation type="submission" date="2022-12" db="EMBL/GenBank/DDBJ databases">
        <authorList>
            <person name="Petersen C."/>
        </authorList>
    </citation>
    <scope>NUCLEOTIDE SEQUENCE</scope>
    <source>
        <strain evidence="1">IBT 29495</strain>
    </source>
</reference>
<organism evidence="1 2">
    <name type="scientific">Penicillium fimorum</name>
    <dbReference type="NCBI Taxonomy" id="1882269"/>
    <lineage>
        <taxon>Eukaryota</taxon>
        <taxon>Fungi</taxon>
        <taxon>Dikarya</taxon>
        <taxon>Ascomycota</taxon>
        <taxon>Pezizomycotina</taxon>
        <taxon>Eurotiomycetes</taxon>
        <taxon>Eurotiomycetidae</taxon>
        <taxon>Eurotiales</taxon>
        <taxon>Aspergillaceae</taxon>
        <taxon>Penicillium</taxon>
    </lineage>
</organism>
<dbReference type="AlphaFoldDB" id="A0A9X0C8W2"/>
<name>A0A9X0C8W2_9EURO</name>
<sequence length="261" mass="29989">MAAPHETTIENLTGRWVLVNMLSPPKRPGYNHIAIYRTRTYPAKQTLFLNWFEQLLYIYTQSPKLIPTYHPQQKVPWLIRKAFKFATIYIQITQYQTPSETTQPSTNIDFLQTATAGLAATREERVLDWKISDHEDYFFGGVQARSEFVHGVTDAEGIVRPGFELQTTNGNAEIEKYLRGEIEADGRKSGGFIVKDCSKNEGGVWVHTFERNVKSGWTAEQIWGFEMFGDERYFSRRVVVMGTKGAYICGRVVFDFIKHQG</sequence>
<dbReference type="OrthoDB" id="425354at2759"/>